<dbReference type="GO" id="GO:0006511">
    <property type="term" value="P:ubiquitin-dependent protein catabolic process"/>
    <property type="evidence" value="ECO:0007669"/>
    <property type="project" value="InterPro"/>
</dbReference>
<name>A0A6I8VB87_DROPS</name>
<dbReference type="RefSeq" id="XP_015037563.1">
    <property type="nucleotide sequence ID" value="XM_015182077.2"/>
</dbReference>
<dbReference type="InterPro" id="IPR001232">
    <property type="entry name" value="SKP1-like"/>
</dbReference>
<evidence type="ECO:0000313" key="4">
    <source>
        <dbReference type="RefSeq" id="XP_015037562.1"/>
    </source>
</evidence>
<feature type="domain" description="SKP1 component POZ" evidence="2">
    <location>
        <begin position="11"/>
        <end position="74"/>
    </location>
</feature>
<dbReference type="GeneID" id="26534199"/>
<dbReference type="InterPro" id="IPR016073">
    <property type="entry name" value="Skp1_comp_POZ"/>
</dbReference>
<protein>
    <submittedName>
        <fullName evidence="4 5">S-phase kinase-associated protein 1-like</fullName>
    </submittedName>
</protein>
<evidence type="ECO:0000313" key="5">
    <source>
        <dbReference type="RefSeq" id="XP_015037563.1"/>
    </source>
</evidence>
<dbReference type="SMART" id="SM00512">
    <property type="entry name" value="Skp1"/>
    <property type="match status" value="1"/>
</dbReference>
<dbReference type="SUPFAM" id="SSF54695">
    <property type="entry name" value="POZ domain"/>
    <property type="match status" value="1"/>
</dbReference>
<dbReference type="Bgee" id="FBgn0273186">
    <property type="expression patterns" value="Expressed in male reproductive system and 2 other cell types or tissues"/>
</dbReference>
<evidence type="ECO:0000256" key="1">
    <source>
        <dbReference type="ARBA" id="ARBA00009993"/>
    </source>
</evidence>
<organism evidence="3 5">
    <name type="scientific">Drosophila pseudoobscura pseudoobscura</name>
    <name type="common">Fruit fly</name>
    <dbReference type="NCBI Taxonomy" id="46245"/>
    <lineage>
        <taxon>Eukaryota</taxon>
        <taxon>Metazoa</taxon>
        <taxon>Ecdysozoa</taxon>
        <taxon>Arthropoda</taxon>
        <taxon>Hexapoda</taxon>
        <taxon>Insecta</taxon>
        <taxon>Pterygota</taxon>
        <taxon>Neoptera</taxon>
        <taxon>Endopterygota</taxon>
        <taxon>Diptera</taxon>
        <taxon>Brachycera</taxon>
        <taxon>Muscomorpha</taxon>
        <taxon>Ephydroidea</taxon>
        <taxon>Drosophilidae</taxon>
        <taxon>Drosophila</taxon>
        <taxon>Sophophora</taxon>
    </lineage>
</organism>
<accession>A0A6I8VB87</accession>
<dbReference type="RefSeq" id="XP_015037562.1">
    <property type="nucleotide sequence ID" value="XM_015182076.2"/>
</dbReference>
<reference evidence="3" key="1">
    <citation type="submission" date="2024-06" db="UniProtKB">
        <authorList>
            <consortium name="RefSeq"/>
        </authorList>
    </citation>
    <scope>NUCLEOTIDE SEQUENCE [LARGE SCALE GENOMIC DNA]</scope>
    <source>
        <strain evidence="3">MV2-25</strain>
    </source>
</reference>
<dbReference type="Proteomes" id="UP000001819">
    <property type="component" value="Chromosome 2"/>
</dbReference>
<evidence type="ECO:0000313" key="3">
    <source>
        <dbReference type="Proteomes" id="UP000001819"/>
    </source>
</evidence>
<dbReference type="InterPro" id="IPR011333">
    <property type="entry name" value="SKP1/BTB/POZ_sf"/>
</dbReference>
<comment type="similarity">
    <text evidence="1">Belongs to the SKP1 family.</text>
</comment>
<dbReference type="KEGG" id="dpo:26534199"/>
<dbReference type="AlphaFoldDB" id="A0A6I8VB87"/>
<reference evidence="4 5" key="2">
    <citation type="submission" date="2025-04" db="UniProtKB">
        <authorList>
            <consortium name="RefSeq"/>
        </authorList>
    </citation>
    <scope>IDENTIFICATION</scope>
    <source>
        <strain evidence="4 5">MV-25-SWS-2005</strain>
        <strain evidence="3">MV2-25</strain>
        <tissue evidence="4 5">Whole body</tissue>
    </source>
</reference>
<sequence>MSNNEGTKMPTIKLQSSNGEDFDVDVRFLKCSGIMKGLLEDGDKEDKKKEPLVLPKVNSEILRLVMIWAEYHKDDPELPMGGPPMTSFPGTSSSSRACFGSVLV</sequence>
<dbReference type="Pfam" id="PF03931">
    <property type="entry name" value="Skp1_POZ"/>
    <property type="match status" value="1"/>
</dbReference>
<keyword evidence="3" id="KW-1185">Reference proteome</keyword>
<dbReference type="Gene3D" id="3.30.710.10">
    <property type="entry name" value="Potassium Channel Kv1.1, Chain A"/>
    <property type="match status" value="1"/>
</dbReference>
<evidence type="ECO:0000259" key="2">
    <source>
        <dbReference type="Pfam" id="PF03931"/>
    </source>
</evidence>
<proteinExistence type="inferred from homology"/>
<gene>
    <name evidence="4 5" type="primary">LOC26534199</name>
</gene>